<keyword evidence="4" id="KW-1185">Reference proteome</keyword>
<dbReference type="RefSeq" id="WP_313762848.1">
    <property type="nucleotide sequence ID" value="NZ_BAAAVH010000039.1"/>
</dbReference>
<feature type="compositionally biased region" description="Low complexity" evidence="1">
    <location>
        <begin position="70"/>
        <end position="83"/>
    </location>
</feature>
<evidence type="ECO:0000313" key="3">
    <source>
        <dbReference type="EMBL" id="MFC5884984.1"/>
    </source>
</evidence>
<evidence type="ECO:0000256" key="2">
    <source>
        <dbReference type="SAM" id="SignalP"/>
    </source>
</evidence>
<gene>
    <name evidence="3" type="ORF">ACFP0N_08350</name>
</gene>
<protein>
    <recommendedName>
        <fullName evidence="5">Secreted protein</fullName>
    </recommendedName>
</protein>
<reference evidence="4" key="1">
    <citation type="journal article" date="2019" name="Int. J. Syst. Evol. Microbiol.">
        <title>The Global Catalogue of Microorganisms (GCM) 10K type strain sequencing project: providing services to taxonomists for standard genome sequencing and annotation.</title>
        <authorList>
            <consortium name="The Broad Institute Genomics Platform"/>
            <consortium name="The Broad Institute Genome Sequencing Center for Infectious Disease"/>
            <person name="Wu L."/>
            <person name="Ma J."/>
        </authorList>
    </citation>
    <scope>NUCLEOTIDE SEQUENCE [LARGE SCALE GENOMIC DNA]</scope>
    <source>
        <strain evidence="4">CGMCC 4.1469</strain>
    </source>
</reference>
<feature type="chain" id="PRO_5045535635" description="Secreted protein" evidence="2">
    <location>
        <begin position="28"/>
        <end position="130"/>
    </location>
</feature>
<name>A0ABW1ET75_9ACTN</name>
<evidence type="ECO:0000256" key="1">
    <source>
        <dbReference type="SAM" id="MobiDB-lite"/>
    </source>
</evidence>
<evidence type="ECO:0000313" key="4">
    <source>
        <dbReference type="Proteomes" id="UP001596067"/>
    </source>
</evidence>
<evidence type="ECO:0008006" key="5">
    <source>
        <dbReference type="Google" id="ProtNLM"/>
    </source>
</evidence>
<dbReference type="EMBL" id="JBHSOD010000007">
    <property type="protein sequence ID" value="MFC5884984.1"/>
    <property type="molecule type" value="Genomic_DNA"/>
</dbReference>
<comment type="caution">
    <text evidence="3">The sequence shown here is derived from an EMBL/GenBank/DDBJ whole genome shotgun (WGS) entry which is preliminary data.</text>
</comment>
<sequence>MHRSNSTAVSSVACLALLLGLPLSALPADTPRRETVAPGPTAPPVHLGISPTGSAADAQRPPGTARFADRMPVVRPVPGAGRPTVRHRVPSDLRSCDTALPGERRPLPVADCYLPFQPPTDSTPLPPHTI</sequence>
<feature type="region of interest" description="Disordered" evidence="1">
    <location>
        <begin position="29"/>
        <end position="108"/>
    </location>
</feature>
<keyword evidence="2" id="KW-0732">Signal</keyword>
<proteinExistence type="predicted"/>
<dbReference type="Proteomes" id="UP001596067">
    <property type="component" value="Unassembled WGS sequence"/>
</dbReference>
<feature type="signal peptide" evidence="2">
    <location>
        <begin position="1"/>
        <end position="27"/>
    </location>
</feature>
<accession>A0ABW1ET75</accession>
<organism evidence="3 4">
    <name type="scientific">Kitasatospora aburaviensis</name>
    <dbReference type="NCBI Taxonomy" id="67265"/>
    <lineage>
        <taxon>Bacteria</taxon>
        <taxon>Bacillati</taxon>
        <taxon>Actinomycetota</taxon>
        <taxon>Actinomycetes</taxon>
        <taxon>Kitasatosporales</taxon>
        <taxon>Streptomycetaceae</taxon>
        <taxon>Kitasatospora</taxon>
    </lineage>
</organism>